<dbReference type="InterPro" id="IPR029442">
    <property type="entry name" value="GyrI-like"/>
</dbReference>
<dbReference type="eggNOG" id="COG4978">
    <property type="taxonomic scope" value="Bacteria"/>
</dbReference>
<evidence type="ECO:0000313" key="2">
    <source>
        <dbReference type="EMBL" id="ACA59085.1"/>
    </source>
</evidence>
<sequence>MPETVTLKNIPACTVAYKSGKGPYSLISEAVRDLNLWIRENGHTAAGPPVGVFKNNPYMPPEELLWEVQVPLKLDGPLSVPETDTTPGLKDVPDRQVMAAHQGDLDTLGEALQGLIRFMVSNGYRMTAPPEQVFLKDPVTTPPHELEGELRLTVEKREKE</sequence>
<dbReference type="InterPro" id="IPR011256">
    <property type="entry name" value="Reg_factor_effector_dom_sf"/>
</dbReference>
<dbReference type="Proteomes" id="UP000008544">
    <property type="component" value="Chromosome"/>
</dbReference>
<accession>B1I236</accession>
<dbReference type="STRING" id="477974.Daud_0544"/>
<organism evidence="2 3">
    <name type="scientific">Desulforudis audaxviator (strain MP104C)</name>
    <dbReference type="NCBI Taxonomy" id="477974"/>
    <lineage>
        <taxon>Bacteria</taxon>
        <taxon>Bacillati</taxon>
        <taxon>Bacillota</taxon>
        <taxon>Clostridia</taxon>
        <taxon>Thermoanaerobacterales</taxon>
        <taxon>Candidatus Desulforudaceae</taxon>
        <taxon>Candidatus Desulforudis</taxon>
    </lineage>
</organism>
<dbReference type="SMART" id="SM00871">
    <property type="entry name" value="AraC_E_bind"/>
    <property type="match status" value="1"/>
</dbReference>
<dbReference type="Gene3D" id="3.20.80.10">
    <property type="entry name" value="Regulatory factor, effector binding domain"/>
    <property type="match status" value="2"/>
</dbReference>
<proteinExistence type="predicted"/>
<dbReference type="AlphaFoldDB" id="B1I236"/>
<evidence type="ECO:0000313" key="3">
    <source>
        <dbReference type="Proteomes" id="UP000008544"/>
    </source>
</evidence>
<reference evidence="2 3" key="2">
    <citation type="journal article" date="2008" name="Science">
        <title>Environmental genomics reveals a single-species ecosystem deep within Earth.</title>
        <authorList>
            <person name="Chivian D."/>
            <person name="Brodie E.L."/>
            <person name="Alm E.J."/>
            <person name="Culley D.E."/>
            <person name="Dehal P.S."/>
            <person name="Desantis T.Z."/>
            <person name="Gihring T.M."/>
            <person name="Lapidus A."/>
            <person name="Lin L.H."/>
            <person name="Lowry S.R."/>
            <person name="Moser D.P."/>
            <person name="Richardson P.M."/>
            <person name="Southam G."/>
            <person name="Wanger G."/>
            <person name="Pratt L.M."/>
            <person name="Andersen G.L."/>
            <person name="Hazen T.C."/>
            <person name="Brockman F.J."/>
            <person name="Arkin A.P."/>
            <person name="Onstott T.C."/>
        </authorList>
    </citation>
    <scope>NUCLEOTIDE SEQUENCE [LARGE SCALE GENOMIC DNA]</scope>
    <source>
        <strain evidence="2 3">MP104C</strain>
    </source>
</reference>
<reference evidence="3" key="1">
    <citation type="submission" date="2007-10" db="EMBL/GenBank/DDBJ databases">
        <title>Complete sequence of chromosome of Desulforudis audaxviator MP104C.</title>
        <authorList>
            <person name="Copeland A."/>
            <person name="Lucas S."/>
            <person name="Lapidus A."/>
            <person name="Barry K."/>
            <person name="Glavina del Rio T."/>
            <person name="Dalin E."/>
            <person name="Tice H."/>
            <person name="Bruce D."/>
            <person name="Pitluck S."/>
            <person name="Lowry S.R."/>
            <person name="Larimer F."/>
            <person name="Land M.L."/>
            <person name="Hauser L."/>
            <person name="Kyrpides N."/>
            <person name="Ivanova N.N."/>
            <person name="Richardson P."/>
        </authorList>
    </citation>
    <scope>NUCLEOTIDE SEQUENCE [LARGE SCALE GENOMIC DNA]</scope>
    <source>
        <strain evidence="3">MP104C</strain>
    </source>
</reference>
<dbReference type="SUPFAM" id="SSF55136">
    <property type="entry name" value="Probable bacterial effector-binding domain"/>
    <property type="match status" value="1"/>
</dbReference>
<name>B1I236_DESAP</name>
<dbReference type="Pfam" id="PF06445">
    <property type="entry name" value="GyrI-like"/>
    <property type="match status" value="1"/>
</dbReference>
<dbReference type="HOGENOM" id="CLU_1649386_0_0_9"/>
<dbReference type="RefSeq" id="WP_012301674.1">
    <property type="nucleotide sequence ID" value="NC_010424.1"/>
</dbReference>
<gene>
    <name evidence="2" type="ordered locus">Daud_0544</name>
</gene>
<dbReference type="EMBL" id="CP000860">
    <property type="protein sequence ID" value="ACA59085.1"/>
    <property type="molecule type" value="Genomic_DNA"/>
</dbReference>
<protein>
    <submittedName>
        <fullName evidence="2">Transcription activator, effector binding</fullName>
    </submittedName>
</protein>
<evidence type="ECO:0000259" key="1">
    <source>
        <dbReference type="SMART" id="SM00871"/>
    </source>
</evidence>
<dbReference type="KEGG" id="dau:Daud_0544"/>
<feature type="domain" description="AraC effector-binding" evidence="1">
    <location>
        <begin position="3"/>
        <end position="155"/>
    </location>
</feature>
<keyword evidence="3" id="KW-1185">Reference proteome</keyword>
<dbReference type="InterPro" id="IPR010499">
    <property type="entry name" value="AraC_E-bd"/>
</dbReference>